<dbReference type="Gene3D" id="4.10.60.10">
    <property type="entry name" value="Zinc finger, CCHC-type"/>
    <property type="match status" value="2"/>
</dbReference>
<dbReference type="InterPro" id="IPR036875">
    <property type="entry name" value="Znf_CCHC_sf"/>
</dbReference>
<dbReference type="SUPFAM" id="SSF57756">
    <property type="entry name" value="Retrovirus zinc finger-like domains"/>
    <property type="match status" value="2"/>
</dbReference>
<gene>
    <name evidence="4 5" type="primary">LOC114345013</name>
</gene>
<feature type="domain" description="CCHC-type" evidence="3">
    <location>
        <begin position="40"/>
        <end position="53"/>
    </location>
</feature>
<evidence type="ECO:0000313" key="5">
    <source>
        <dbReference type="RefSeq" id="XP_028151637.1"/>
    </source>
</evidence>
<dbReference type="PROSITE" id="PS50158">
    <property type="entry name" value="ZF_CCHC"/>
    <property type="match status" value="2"/>
</dbReference>
<dbReference type="Pfam" id="PF00098">
    <property type="entry name" value="zf-CCHC"/>
    <property type="match status" value="1"/>
</dbReference>
<name>A0A6P7GP05_DIAVI</name>
<keyword evidence="1" id="KW-0862">Zinc</keyword>
<evidence type="ECO:0000313" key="4">
    <source>
        <dbReference type="RefSeq" id="XP_028151636.1"/>
    </source>
</evidence>
<evidence type="ECO:0000256" key="1">
    <source>
        <dbReference type="PROSITE-ProRule" id="PRU00047"/>
    </source>
</evidence>
<keyword evidence="1" id="KW-0479">Metal-binding</keyword>
<feature type="compositionally biased region" description="Basic and acidic residues" evidence="2">
    <location>
        <begin position="132"/>
        <end position="144"/>
    </location>
</feature>
<reference evidence="4 5" key="1">
    <citation type="submission" date="2025-04" db="UniProtKB">
        <authorList>
            <consortium name="RefSeq"/>
        </authorList>
    </citation>
    <scope>IDENTIFICATION</scope>
    <source>
        <tissue evidence="4 5">Whole insect</tissue>
    </source>
</reference>
<feature type="domain" description="CCHC-type" evidence="3">
    <location>
        <begin position="84"/>
        <end position="99"/>
    </location>
</feature>
<evidence type="ECO:0000259" key="3">
    <source>
        <dbReference type="PROSITE" id="PS50158"/>
    </source>
</evidence>
<feature type="region of interest" description="Disordered" evidence="2">
    <location>
        <begin position="118"/>
        <end position="162"/>
    </location>
</feature>
<proteinExistence type="predicted"/>
<dbReference type="InterPro" id="IPR001878">
    <property type="entry name" value="Znf_CCHC"/>
</dbReference>
<evidence type="ECO:0000256" key="2">
    <source>
        <dbReference type="SAM" id="MobiDB-lite"/>
    </source>
</evidence>
<feature type="region of interest" description="Disordered" evidence="2">
    <location>
        <begin position="10"/>
        <end position="30"/>
    </location>
</feature>
<dbReference type="RefSeq" id="XP_028151636.1">
    <property type="nucleotide sequence ID" value="XM_028295835.1"/>
</dbReference>
<keyword evidence="1" id="KW-0863">Zinc-finger</keyword>
<dbReference type="GO" id="GO:0008270">
    <property type="term" value="F:zinc ion binding"/>
    <property type="evidence" value="ECO:0007669"/>
    <property type="project" value="UniProtKB-KW"/>
</dbReference>
<dbReference type="SMART" id="SM00343">
    <property type="entry name" value="ZnF_C2HC"/>
    <property type="match status" value="3"/>
</dbReference>
<protein>
    <submittedName>
        <fullName evidence="4 5">DNA-binding protein HEXBP-like</fullName>
    </submittedName>
</protein>
<sequence>MDRAEVIVATGSKWHDRANPAGEVQGERQRSLRRVPYTPCRRCGQVGHWTRECTIYLGNQKSGESRWKPEERPRLGKKASNEECFQCGRPAHFINTCPQTICDNCGYGGHVWRQCQNTGTSARRGPFSRRQRPWESDKSDRGVEDYASLAGRRAESRSVSPN</sequence>
<dbReference type="GO" id="GO:0003676">
    <property type="term" value="F:nucleic acid binding"/>
    <property type="evidence" value="ECO:0007669"/>
    <property type="project" value="InterPro"/>
</dbReference>
<dbReference type="AlphaFoldDB" id="A0A6P7GP05"/>
<dbReference type="RefSeq" id="XP_028151637.1">
    <property type="nucleotide sequence ID" value="XM_028295836.1"/>
</dbReference>
<accession>A0A6P7GP05</accession>
<organism evidence="4">
    <name type="scientific">Diabrotica virgifera virgifera</name>
    <name type="common">western corn rootworm</name>
    <dbReference type="NCBI Taxonomy" id="50390"/>
    <lineage>
        <taxon>Eukaryota</taxon>
        <taxon>Metazoa</taxon>
        <taxon>Ecdysozoa</taxon>
        <taxon>Arthropoda</taxon>
        <taxon>Hexapoda</taxon>
        <taxon>Insecta</taxon>
        <taxon>Pterygota</taxon>
        <taxon>Neoptera</taxon>
        <taxon>Endopterygota</taxon>
        <taxon>Coleoptera</taxon>
        <taxon>Polyphaga</taxon>
        <taxon>Cucujiformia</taxon>
        <taxon>Chrysomeloidea</taxon>
        <taxon>Chrysomelidae</taxon>
        <taxon>Galerucinae</taxon>
        <taxon>Diabroticina</taxon>
        <taxon>Diabroticites</taxon>
        <taxon>Diabrotica</taxon>
    </lineage>
</organism>